<dbReference type="PANTHER" id="PTHR15665:SF1">
    <property type="entry name" value="PROTEIN ASTEROID HOMOLOG 1"/>
    <property type="match status" value="1"/>
</dbReference>
<dbReference type="Gene3D" id="3.40.50.1010">
    <property type="entry name" value="5'-nuclease"/>
    <property type="match status" value="1"/>
</dbReference>
<dbReference type="EMBL" id="JAPEVB010000004">
    <property type="protein sequence ID" value="KAJ4389927.1"/>
    <property type="molecule type" value="Genomic_DNA"/>
</dbReference>
<evidence type="ECO:0000256" key="2">
    <source>
        <dbReference type="SAM" id="MobiDB-lite"/>
    </source>
</evidence>
<dbReference type="InterPro" id="IPR029060">
    <property type="entry name" value="PIN-like_dom_sf"/>
</dbReference>
<dbReference type="AlphaFoldDB" id="A0A9W8YRI2"/>
<name>A0A9W8YRI2_9PEZI</name>
<dbReference type="InterPro" id="IPR026832">
    <property type="entry name" value="Asteroid"/>
</dbReference>
<reference evidence="4" key="1">
    <citation type="submission" date="2022-10" db="EMBL/GenBank/DDBJ databases">
        <title>Tapping the CABI collections for fungal endophytes: first genome assemblies for Collariella, Neodidymelliopsis, Ascochyta clinopodiicola, Didymella pomorum, Didymosphaeria variabile, Neocosmospora piperis and Neocucurbitaria cava.</title>
        <authorList>
            <person name="Hill R."/>
        </authorList>
    </citation>
    <scope>NUCLEOTIDE SEQUENCE</scope>
    <source>
        <strain evidence="4">IMI 355082</strain>
    </source>
</reference>
<keyword evidence="5" id="KW-1185">Reference proteome</keyword>
<protein>
    <recommendedName>
        <fullName evidence="3">Asteroid domain-containing protein</fullName>
    </recommendedName>
</protein>
<feature type="region of interest" description="Disordered" evidence="2">
    <location>
        <begin position="538"/>
        <end position="579"/>
    </location>
</feature>
<gene>
    <name evidence="4" type="ORF">N0V93_007399</name>
</gene>
<feature type="compositionally biased region" description="Basic residues" evidence="2">
    <location>
        <begin position="543"/>
        <end position="562"/>
    </location>
</feature>
<dbReference type="Proteomes" id="UP001140453">
    <property type="component" value="Unassembled WGS sequence"/>
</dbReference>
<dbReference type="Pfam" id="PF12813">
    <property type="entry name" value="XPG_I_2"/>
    <property type="match status" value="1"/>
</dbReference>
<dbReference type="InterPro" id="IPR039436">
    <property type="entry name" value="Asteroid_dom"/>
</dbReference>
<sequence>MGIRGLTNVLKQYASREELCGRVVIDGPAMAYHILWIARHNVATILDEPPYSLLAATAIQWLNRLESHGLEVGAIYFDGSLPTSKKEERHRRICERSHEAQKYFLNTISGIKANGQVPKRFVPDPTFHVPAILEGLHSQARYRDLTYLVPGEADPYCAADVKQNGGILLTSDSDLLLYDLGPTGSVVFLKDLQLDLGAMGEASSISAVVSRPSELCRRMSLEQGQASMLRFGFEMKVRPCYNLKGLPHQSEWAYLEEAYDQEFAAFIREYDGSPDLSSTALDHKSFLDPRISEFVLDWSKLGTSKDPASPKGLTVWLPSLVDRWDRASAWDLGTTIRQLAYSLYQYGDSSRFTVMEYRRTLSTRSAGQAVEVLDEPDVLEATASLLEHVDRFIKNATVPRRLQWITMCLSLEIGHAAQENKESNALGLWRKAAKAEGRLDPSNWDAVHLTAQILGTLYSLRILQQVLSIWKGGSLLDAVSSDQVKRLQTRLSTLPTLAEFPAATEMEELFEHLHREGQLDIISEAVRVPTIIFRAKGETSQRLKNRQPRAKRREQKPTRARAPHSQASANPFEALSPGN</sequence>
<comment type="similarity">
    <text evidence="1">Belongs to the asteroid family.</text>
</comment>
<evidence type="ECO:0000256" key="1">
    <source>
        <dbReference type="ARBA" id="ARBA00007398"/>
    </source>
</evidence>
<dbReference type="PANTHER" id="PTHR15665">
    <property type="entry name" value="ASTEROID PROTEIN"/>
    <property type="match status" value="1"/>
</dbReference>
<proteinExistence type="inferred from homology"/>
<comment type="caution">
    <text evidence="4">The sequence shown here is derived from an EMBL/GenBank/DDBJ whole genome shotgun (WGS) entry which is preliminary data.</text>
</comment>
<dbReference type="OrthoDB" id="5297549at2759"/>
<evidence type="ECO:0000259" key="3">
    <source>
        <dbReference type="Pfam" id="PF12813"/>
    </source>
</evidence>
<organism evidence="4 5">
    <name type="scientific">Gnomoniopsis smithogilvyi</name>
    <dbReference type="NCBI Taxonomy" id="1191159"/>
    <lineage>
        <taxon>Eukaryota</taxon>
        <taxon>Fungi</taxon>
        <taxon>Dikarya</taxon>
        <taxon>Ascomycota</taxon>
        <taxon>Pezizomycotina</taxon>
        <taxon>Sordariomycetes</taxon>
        <taxon>Sordariomycetidae</taxon>
        <taxon>Diaporthales</taxon>
        <taxon>Gnomoniaceae</taxon>
        <taxon>Gnomoniopsis</taxon>
    </lineage>
</organism>
<accession>A0A9W8YRI2</accession>
<evidence type="ECO:0000313" key="4">
    <source>
        <dbReference type="EMBL" id="KAJ4389927.1"/>
    </source>
</evidence>
<feature type="domain" description="Asteroid" evidence="3">
    <location>
        <begin position="125"/>
        <end position="371"/>
    </location>
</feature>
<dbReference type="SUPFAM" id="SSF88723">
    <property type="entry name" value="PIN domain-like"/>
    <property type="match status" value="1"/>
</dbReference>
<evidence type="ECO:0000313" key="5">
    <source>
        <dbReference type="Proteomes" id="UP001140453"/>
    </source>
</evidence>